<feature type="transmembrane region" description="Helical" evidence="1">
    <location>
        <begin position="207"/>
        <end position="233"/>
    </location>
</feature>
<protein>
    <recommendedName>
        <fullName evidence="2">DUF6821 domain-containing protein</fullName>
    </recommendedName>
</protein>
<keyword evidence="4" id="KW-1185">Reference proteome</keyword>
<dbReference type="PANTHER" id="PTHR33646:SF2">
    <property type="entry name" value="F20H23.8 PROTEIN"/>
    <property type="match status" value="1"/>
</dbReference>
<dbReference type="Proteomes" id="UP000283530">
    <property type="component" value="Unassembled WGS sequence"/>
</dbReference>
<dbReference type="InterPro" id="IPR049224">
    <property type="entry name" value="DUF6821"/>
</dbReference>
<dbReference type="InterPro" id="IPR045883">
    <property type="entry name" value="At4g13530-like"/>
</dbReference>
<proteinExistence type="predicted"/>
<gene>
    <name evidence="3" type="ORF">CKAN_01153700</name>
</gene>
<keyword evidence="1" id="KW-0472">Membrane</keyword>
<name>A0A3S3MMS5_9MAGN</name>
<comment type="caution">
    <text evidence="3">The sequence shown here is derived from an EMBL/GenBank/DDBJ whole genome shotgun (WGS) entry which is preliminary data.</text>
</comment>
<evidence type="ECO:0000256" key="1">
    <source>
        <dbReference type="SAM" id="Phobius"/>
    </source>
</evidence>
<evidence type="ECO:0000313" key="4">
    <source>
        <dbReference type="Proteomes" id="UP000283530"/>
    </source>
</evidence>
<evidence type="ECO:0000313" key="3">
    <source>
        <dbReference type="EMBL" id="RWR82802.1"/>
    </source>
</evidence>
<dbReference type="AlphaFoldDB" id="A0A3S3MMS5"/>
<evidence type="ECO:0000259" key="2">
    <source>
        <dbReference type="Pfam" id="PF20705"/>
    </source>
</evidence>
<accession>A0A3S3MMS5</accession>
<keyword evidence="1" id="KW-0812">Transmembrane</keyword>
<feature type="domain" description="DUF6821" evidence="2">
    <location>
        <begin position="127"/>
        <end position="294"/>
    </location>
</feature>
<reference evidence="3 4" key="1">
    <citation type="journal article" date="2019" name="Nat. Plants">
        <title>Stout camphor tree genome fills gaps in understanding of flowering plant genome evolution.</title>
        <authorList>
            <person name="Chaw S.M."/>
            <person name="Liu Y.C."/>
            <person name="Wu Y.W."/>
            <person name="Wang H.Y."/>
            <person name="Lin C.I."/>
            <person name="Wu C.S."/>
            <person name="Ke H.M."/>
            <person name="Chang L.Y."/>
            <person name="Hsu C.Y."/>
            <person name="Yang H.T."/>
            <person name="Sudianto E."/>
            <person name="Hsu M.H."/>
            <person name="Wu K.P."/>
            <person name="Wang L.N."/>
            <person name="Leebens-Mack J.H."/>
            <person name="Tsai I.J."/>
        </authorList>
    </citation>
    <scope>NUCLEOTIDE SEQUENCE [LARGE SCALE GENOMIC DNA]</scope>
    <source>
        <strain evidence="4">cv. Chaw 1501</strain>
        <tissue evidence="3">Young leaves</tissue>
    </source>
</reference>
<organism evidence="3 4">
    <name type="scientific">Cinnamomum micranthum f. kanehirae</name>
    <dbReference type="NCBI Taxonomy" id="337451"/>
    <lineage>
        <taxon>Eukaryota</taxon>
        <taxon>Viridiplantae</taxon>
        <taxon>Streptophyta</taxon>
        <taxon>Embryophyta</taxon>
        <taxon>Tracheophyta</taxon>
        <taxon>Spermatophyta</taxon>
        <taxon>Magnoliopsida</taxon>
        <taxon>Magnoliidae</taxon>
        <taxon>Laurales</taxon>
        <taxon>Lauraceae</taxon>
        <taxon>Cinnamomum</taxon>
    </lineage>
</organism>
<dbReference type="PANTHER" id="PTHR33646">
    <property type="entry name" value="GB|AAF00631.1"/>
    <property type="match status" value="1"/>
</dbReference>
<dbReference type="OrthoDB" id="766965at2759"/>
<keyword evidence="1" id="KW-1133">Transmembrane helix</keyword>
<dbReference type="Pfam" id="PF20705">
    <property type="entry name" value="DUF6821"/>
    <property type="match status" value="1"/>
</dbReference>
<dbReference type="EMBL" id="QPKB01000004">
    <property type="protein sequence ID" value="RWR82802.1"/>
    <property type="molecule type" value="Genomic_DNA"/>
</dbReference>
<sequence>MEKASSGEVDMEEWEILSDDGFLDFQHKDEKGFFSRETGFDPKAVIDMNYFICPSPHNPRHLQTPNKPSTQIGRKKLVPVPVRLEPMVEKNPDGELVKDIVEVPMIEINVSGPVDLKKMKDPNWVSDQDTISQVFFKKMKENEFVDMKMDSPRSGGRGLKPQIDLGAIQFEEKEEEGCKGVDLEDNSAKVVTEKERGNSYEEGGLNIWKLGVTGIGALCSVGVAAAAVCIFIFGSHQRQKLQHQNEKLRFQIYADDKSIKQVVHHATRLNQALGSVRGVPLARAQITFGGYYDGP</sequence>